<dbReference type="PANTHER" id="PTHR48478">
    <property type="entry name" value="LECTIN-LIKE"/>
    <property type="match status" value="1"/>
</dbReference>
<gene>
    <name evidence="2" type="ORF">CCACVL1_18929</name>
</gene>
<organism evidence="2 3">
    <name type="scientific">Corchorus capsularis</name>
    <name type="common">Jute</name>
    <dbReference type="NCBI Taxonomy" id="210143"/>
    <lineage>
        <taxon>Eukaryota</taxon>
        <taxon>Viridiplantae</taxon>
        <taxon>Streptophyta</taxon>
        <taxon>Embryophyta</taxon>
        <taxon>Tracheophyta</taxon>
        <taxon>Spermatophyta</taxon>
        <taxon>Magnoliopsida</taxon>
        <taxon>eudicotyledons</taxon>
        <taxon>Gunneridae</taxon>
        <taxon>Pentapetalae</taxon>
        <taxon>rosids</taxon>
        <taxon>malvids</taxon>
        <taxon>Malvales</taxon>
        <taxon>Malvaceae</taxon>
        <taxon>Grewioideae</taxon>
        <taxon>Apeibeae</taxon>
        <taxon>Corchorus</taxon>
    </lineage>
</organism>
<accession>A0A1R3HJD6</accession>
<dbReference type="STRING" id="210143.A0A1R3HJD6"/>
<dbReference type="AlphaFoldDB" id="A0A1R3HJD6"/>
<dbReference type="GO" id="GO:0030246">
    <property type="term" value="F:carbohydrate binding"/>
    <property type="evidence" value="ECO:0007669"/>
    <property type="project" value="InterPro"/>
</dbReference>
<dbReference type="OrthoDB" id="533833at2759"/>
<dbReference type="Gramene" id="OMO70418">
    <property type="protein sequence ID" value="OMO70418"/>
    <property type="gene ID" value="CCACVL1_18929"/>
</dbReference>
<keyword evidence="3" id="KW-1185">Reference proteome</keyword>
<dbReference type="Pfam" id="PF14299">
    <property type="entry name" value="PP2"/>
    <property type="match status" value="1"/>
</dbReference>
<dbReference type="Proteomes" id="UP000188268">
    <property type="component" value="Unassembled WGS sequence"/>
</dbReference>
<dbReference type="InterPro" id="IPR025886">
    <property type="entry name" value="PP2-like"/>
</dbReference>
<dbReference type="OMA" id="EIYIHEY"/>
<proteinExistence type="predicted"/>
<dbReference type="EMBL" id="AWWV01011809">
    <property type="protein sequence ID" value="OMO70418.1"/>
    <property type="molecule type" value="Genomic_DNA"/>
</dbReference>
<protein>
    <submittedName>
        <fullName evidence="2">Phloem protein 2-like protein</fullName>
    </submittedName>
</protein>
<name>A0A1R3HJD6_COCAP</name>
<evidence type="ECO:0000313" key="2">
    <source>
        <dbReference type="EMBL" id="OMO70418.1"/>
    </source>
</evidence>
<evidence type="ECO:0000313" key="3">
    <source>
        <dbReference type="Proteomes" id="UP000188268"/>
    </source>
</evidence>
<comment type="caution">
    <text evidence="2">The sequence shown here is derived from an EMBL/GenBank/DDBJ whole genome shotgun (WGS) entry which is preliminary data.</text>
</comment>
<dbReference type="PANTHER" id="PTHR48478:SF1">
    <property type="entry name" value="LECTIN-LIKE"/>
    <property type="match status" value="1"/>
</dbReference>
<sequence length="259" mass="29768">MGASQSSQDFQPNLDENNYSIKPQYQESNNVQPIEKTAHSELGDHAKPMEKTRKTLQLPHNCETILKDADSPVNKSSMDNLVSQLHSGVFLNQKRKKYWVNKKLNKNCFMLFARELSITWGGDYRYWHWCYQKDTTSDEYIEVAELLQVCWLEVHTKFDIAKLSPGTLYQVVAMVMLRDEAYGWEDAVNFRLTLPNGHKVERKETLMNKPKGLWIEIPVGEFTTSSGNSGELDIYFHEYTAGTWKGGLILKGVAILPKN</sequence>
<feature type="region of interest" description="Disordered" evidence="1">
    <location>
        <begin position="1"/>
        <end position="33"/>
    </location>
</feature>
<feature type="compositionally biased region" description="Polar residues" evidence="1">
    <location>
        <begin position="1"/>
        <end position="32"/>
    </location>
</feature>
<reference evidence="2 3" key="1">
    <citation type="submission" date="2013-09" db="EMBL/GenBank/DDBJ databases">
        <title>Corchorus capsularis genome sequencing.</title>
        <authorList>
            <person name="Alam M."/>
            <person name="Haque M.S."/>
            <person name="Islam M.S."/>
            <person name="Emdad E.M."/>
            <person name="Islam M.M."/>
            <person name="Ahmed B."/>
            <person name="Halim A."/>
            <person name="Hossen Q.M.M."/>
            <person name="Hossain M.Z."/>
            <person name="Ahmed R."/>
            <person name="Khan M.M."/>
            <person name="Islam R."/>
            <person name="Rashid M.M."/>
            <person name="Khan S.A."/>
            <person name="Rahman M.S."/>
            <person name="Alam M."/>
        </authorList>
    </citation>
    <scope>NUCLEOTIDE SEQUENCE [LARGE SCALE GENOMIC DNA]</scope>
    <source>
        <strain evidence="3">cv. CVL-1</strain>
        <tissue evidence="2">Whole seedling</tissue>
    </source>
</reference>
<evidence type="ECO:0000256" key="1">
    <source>
        <dbReference type="SAM" id="MobiDB-lite"/>
    </source>
</evidence>
<dbReference type="InterPro" id="IPR052147">
    <property type="entry name" value="PP2-like/Lectin"/>
</dbReference>